<feature type="non-terminal residue" evidence="1">
    <location>
        <position position="1"/>
    </location>
</feature>
<accession>A0ABP0VUN1</accession>
<protein>
    <submittedName>
        <fullName evidence="1">Uncharacterized protein</fullName>
    </submittedName>
</protein>
<proteinExistence type="predicted"/>
<keyword evidence="2" id="KW-1185">Reference proteome</keyword>
<dbReference type="EMBL" id="OZ020105">
    <property type="protein sequence ID" value="CAK9256770.1"/>
    <property type="molecule type" value="Genomic_DNA"/>
</dbReference>
<feature type="non-terminal residue" evidence="1">
    <location>
        <position position="73"/>
    </location>
</feature>
<sequence>MSISTIRSAYYSTFFRLQSAHGLERGLEQLEHEVRGGGCDLRGKRRSKATSWRGGSWQANSGFCCSDGEHSIV</sequence>
<organism evidence="1 2">
    <name type="scientific">Sphagnum jensenii</name>
    <dbReference type="NCBI Taxonomy" id="128206"/>
    <lineage>
        <taxon>Eukaryota</taxon>
        <taxon>Viridiplantae</taxon>
        <taxon>Streptophyta</taxon>
        <taxon>Embryophyta</taxon>
        <taxon>Bryophyta</taxon>
        <taxon>Sphagnophytina</taxon>
        <taxon>Sphagnopsida</taxon>
        <taxon>Sphagnales</taxon>
        <taxon>Sphagnaceae</taxon>
        <taxon>Sphagnum</taxon>
    </lineage>
</organism>
<evidence type="ECO:0000313" key="2">
    <source>
        <dbReference type="Proteomes" id="UP001497444"/>
    </source>
</evidence>
<gene>
    <name evidence="1" type="ORF">CSSPJE1EN1_LOCUS2248</name>
</gene>
<reference evidence="1" key="1">
    <citation type="submission" date="2024-02" db="EMBL/GenBank/DDBJ databases">
        <authorList>
            <consortium name="ELIXIR-Norway"/>
            <consortium name="Elixir Norway"/>
        </authorList>
    </citation>
    <scope>NUCLEOTIDE SEQUENCE</scope>
</reference>
<evidence type="ECO:0000313" key="1">
    <source>
        <dbReference type="EMBL" id="CAK9256770.1"/>
    </source>
</evidence>
<dbReference type="Proteomes" id="UP001497444">
    <property type="component" value="Chromosome 10"/>
</dbReference>
<name>A0ABP0VUN1_9BRYO</name>